<dbReference type="Proteomes" id="UP001345013">
    <property type="component" value="Unassembled WGS sequence"/>
</dbReference>
<keyword evidence="4 8" id="KW-1133">Transmembrane helix</keyword>
<keyword evidence="2" id="KW-0813">Transport</keyword>
<feature type="transmembrane region" description="Helical" evidence="8">
    <location>
        <begin position="206"/>
        <end position="226"/>
    </location>
</feature>
<feature type="compositionally biased region" description="Basic and acidic residues" evidence="7">
    <location>
        <begin position="14"/>
        <end position="26"/>
    </location>
</feature>
<evidence type="ECO:0000313" key="10">
    <source>
        <dbReference type="EMBL" id="KAK5074489.1"/>
    </source>
</evidence>
<keyword evidence="5 8" id="KW-0472">Membrane</keyword>
<evidence type="ECO:0000256" key="5">
    <source>
        <dbReference type="ARBA" id="ARBA00023136"/>
    </source>
</evidence>
<evidence type="ECO:0000259" key="9">
    <source>
        <dbReference type="PROSITE" id="PS50850"/>
    </source>
</evidence>
<evidence type="ECO:0000256" key="1">
    <source>
        <dbReference type="ARBA" id="ARBA00004141"/>
    </source>
</evidence>
<organism evidence="10 11">
    <name type="scientific">Lithohypha guttulata</name>
    <dbReference type="NCBI Taxonomy" id="1690604"/>
    <lineage>
        <taxon>Eukaryota</taxon>
        <taxon>Fungi</taxon>
        <taxon>Dikarya</taxon>
        <taxon>Ascomycota</taxon>
        <taxon>Pezizomycotina</taxon>
        <taxon>Eurotiomycetes</taxon>
        <taxon>Chaetothyriomycetidae</taxon>
        <taxon>Chaetothyriales</taxon>
        <taxon>Trichomeriaceae</taxon>
        <taxon>Lithohypha</taxon>
    </lineage>
</organism>
<comment type="subcellular location">
    <subcellularLocation>
        <location evidence="1">Membrane</location>
        <topology evidence="1">Multi-pass membrane protein</topology>
    </subcellularLocation>
</comment>
<feature type="transmembrane region" description="Helical" evidence="8">
    <location>
        <begin position="413"/>
        <end position="433"/>
    </location>
</feature>
<feature type="transmembrane region" description="Helical" evidence="8">
    <location>
        <begin position="344"/>
        <end position="365"/>
    </location>
</feature>
<dbReference type="EMBL" id="JAVRRG010000285">
    <property type="protein sequence ID" value="KAK5074489.1"/>
    <property type="molecule type" value="Genomic_DNA"/>
</dbReference>
<evidence type="ECO:0000256" key="3">
    <source>
        <dbReference type="ARBA" id="ARBA00022692"/>
    </source>
</evidence>
<feature type="transmembrane region" description="Helical" evidence="8">
    <location>
        <begin position="172"/>
        <end position="194"/>
    </location>
</feature>
<evidence type="ECO:0000256" key="6">
    <source>
        <dbReference type="ARBA" id="ARBA00024338"/>
    </source>
</evidence>
<evidence type="ECO:0000256" key="8">
    <source>
        <dbReference type="SAM" id="Phobius"/>
    </source>
</evidence>
<dbReference type="InterPro" id="IPR020846">
    <property type="entry name" value="MFS_dom"/>
</dbReference>
<evidence type="ECO:0000313" key="11">
    <source>
        <dbReference type="Proteomes" id="UP001345013"/>
    </source>
</evidence>
<name>A0ABR0JVL4_9EURO</name>
<feature type="transmembrane region" description="Helical" evidence="8">
    <location>
        <begin position="453"/>
        <end position="477"/>
    </location>
</feature>
<feature type="region of interest" description="Disordered" evidence="7">
    <location>
        <begin position="14"/>
        <end position="36"/>
    </location>
</feature>
<dbReference type="PANTHER" id="PTHR23505:SF79">
    <property type="entry name" value="PROTEIN SPINSTER"/>
    <property type="match status" value="1"/>
</dbReference>
<dbReference type="Gene3D" id="1.20.1250.20">
    <property type="entry name" value="MFS general substrate transporter like domains"/>
    <property type="match status" value="1"/>
</dbReference>
<accession>A0ABR0JVL4</accession>
<dbReference type="InterPro" id="IPR011701">
    <property type="entry name" value="MFS"/>
</dbReference>
<sequence length="521" mass="57201">MAFERQHVGKGVDDRYEANKVDHEQETSPSPHSKPEATVGQKIHIAVSIVLLFLNYFTAQYDKFILSYFQDSFSQSLNLSSPEYGVLSGYATGIFYALLALPIAFLADYFPSARVWTLAIASTWWSLCVVFQSLCHNFWQVLLARIGMGVGQSCVEALSISLISDMIQWRNVFLGSSAFYVGVYIGEAVSGQIAIAFPDNEDGWRIALRAIGITGIVLAFLVRLVVRDQERQDSIVESAKKFEVGTVPARQPNKLSAARDELRGTVSYVLRMHSFWLLVLSAAFRQLAGNVFGYYMPSYLANTYPAKPELLSRYGIIVGVVGSVTVLSGGALTSLLWHKTKLTPLYLTGIGGMVSSLFVLLMIFSRDIAGGDQDRGIKILYGVMSLAYLTAETWLGALFGLVALLLPPRYKTFGLAIWSTVQVLIYSAGPQIIGLALRNTDVASPAYTKDTQVALAVIIPIGYWAAGIGFLCSVPLLRKDLYQIPRHSLERRKKIGVTVFGLLVVSMVIALFVASIVIATK</sequence>
<dbReference type="InterPro" id="IPR044770">
    <property type="entry name" value="MFS_spinster-like"/>
</dbReference>
<feature type="transmembrane region" description="Helical" evidence="8">
    <location>
        <begin position="497"/>
        <end position="519"/>
    </location>
</feature>
<feature type="transmembrane region" description="Helical" evidence="8">
    <location>
        <begin position="385"/>
        <end position="406"/>
    </location>
</feature>
<comment type="similarity">
    <text evidence="6">Belongs to the major facilitator superfamily. Spinster (TC 2.A.1.49) family.</text>
</comment>
<keyword evidence="11" id="KW-1185">Reference proteome</keyword>
<evidence type="ECO:0000256" key="2">
    <source>
        <dbReference type="ARBA" id="ARBA00022448"/>
    </source>
</evidence>
<dbReference type="Pfam" id="PF07690">
    <property type="entry name" value="MFS_1"/>
    <property type="match status" value="1"/>
</dbReference>
<dbReference type="SUPFAM" id="SSF103473">
    <property type="entry name" value="MFS general substrate transporter"/>
    <property type="match status" value="1"/>
</dbReference>
<comment type="caution">
    <text evidence="10">The sequence shown here is derived from an EMBL/GenBank/DDBJ whole genome shotgun (WGS) entry which is preliminary data.</text>
</comment>
<reference evidence="10 11" key="1">
    <citation type="submission" date="2023-08" db="EMBL/GenBank/DDBJ databases">
        <title>Black Yeasts Isolated from many extreme environments.</title>
        <authorList>
            <person name="Coleine C."/>
            <person name="Stajich J.E."/>
            <person name="Selbmann L."/>
        </authorList>
    </citation>
    <scope>NUCLEOTIDE SEQUENCE [LARGE SCALE GENOMIC DNA]</scope>
    <source>
        <strain evidence="10 11">CCFEE 5885</strain>
    </source>
</reference>
<dbReference type="PANTHER" id="PTHR23505">
    <property type="entry name" value="SPINSTER"/>
    <property type="match status" value="1"/>
</dbReference>
<proteinExistence type="inferred from homology"/>
<feature type="transmembrane region" description="Helical" evidence="8">
    <location>
        <begin position="316"/>
        <end position="337"/>
    </location>
</feature>
<feature type="transmembrane region" description="Helical" evidence="8">
    <location>
        <begin position="113"/>
        <end position="132"/>
    </location>
</feature>
<evidence type="ECO:0000256" key="4">
    <source>
        <dbReference type="ARBA" id="ARBA00022989"/>
    </source>
</evidence>
<feature type="transmembrane region" description="Helical" evidence="8">
    <location>
        <begin position="275"/>
        <end position="296"/>
    </location>
</feature>
<keyword evidence="3 8" id="KW-0812">Transmembrane</keyword>
<dbReference type="PROSITE" id="PS50850">
    <property type="entry name" value="MFS"/>
    <property type="match status" value="1"/>
</dbReference>
<protein>
    <recommendedName>
        <fullName evidence="9">Major facilitator superfamily (MFS) profile domain-containing protein</fullName>
    </recommendedName>
</protein>
<evidence type="ECO:0000256" key="7">
    <source>
        <dbReference type="SAM" id="MobiDB-lite"/>
    </source>
</evidence>
<feature type="transmembrane region" description="Helical" evidence="8">
    <location>
        <begin position="84"/>
        <end position="106"/>
    </location>
</feature>
<feature type="domain" description="Major facilitator superfamily (MFS) profile" evidence="9">
    <location>
        <begin position="48"/>
        <end position="521"/>
    </location>
</feature>
<gene>
    <name evidence="10" type="ORF">LTR24_010188</name>
</gene>
<dbReference type="InterPro" id="IPR036259">
    <property type="entry name" value="MFS_trans_sf"/>
</dbReference>